<organism evidence="1 2">
    <name type="scientific">Aureibacter tunicatorum</name>
    <dbReference type="NCBI Taxonomy" id="866807"/>
    <lineage>
        <taxon>Bacteria</taxon>
        <taxon>Pseudomonadati</taxon>
        <taxon>Bacteroidota</taxon>
        <taxon>Cytophagia</taxon>
        <taxon>Cytophagales</taxon>
        <taxon>Persicobacteraceae</taxon>
        <taxon>Aureibacter</taxon>
    </lineage>
</organism>
<name>A0AAE4BSU0_9BACT</name>
<dbReference type="AlphaFoldDB" id="A0AAE4BSU0"/>
<evidence type="ECO:0000313" key="1">
    <source>
        <dbReference type="EMBL" id="MDR6238782.1"/>
    </source>
</evidence>
<evidence type="ECO:0000313" key="2">
    <source>
        <dbReference type="Proteomes" id="UP001185092"/>
    </source>
</evidence>
<sequence>MNFINMITTDIINKTIESVYYQDEYFEKGISREIRLYLWRG</sequence>
<keyword evidence="2" id="KW-1185">Reference proteome</keyword>
<proteinExistence type="predicted"/>
<gene>
    <name evidence="1" type="ORF">HNQ88_001819</name>
</gene>
<dbReference type="EMBL" id="JAVDQD010000002">
    <property type="protein sequence ID" value="MDR6238782.1"/>
    <property type="molecule type" value="Genomic_DNA"/>
</dbReference>
<dbReference type="Proteomes" id="UP001185092">
    <property type="component" value="Unassembled WGS sequence"/>
</dbReference>
<accession>A0AAE4BSU0</accession>
<protein>
    <submittedName>
        <fullName evidence="1">Uncharacterized protein</fullName>
    </submittedName>
</protein>
<comment type="caution">
    <text evidence="1">The sequence shown here is derived from an EMBL/GenBank/DDBJ whole genome shotgun (WGS) entry which is preliminary data.</text>
</comment>
<reference evidence="1" key="1">
    <citation type="submission" date="2023-07" db="EMBL/GenBank/DDBJ databases">
        <title>Genomic Encyclopedia of Type Strains, Phase IV (KMG-IV): sequencing the most valuable type-strain genomes for metagenomic binning, comparative biology and taxonomic classification.</title>
        <authorList>
            <person name="Goeker M."/>
        </authorList>
    </citation>
    <scope>NUCLEOTIDE SEQUENCE</scope>
    <source>
        <strain evidence="1">DSM 26174</strain>
    </source>
</reference>